<name>A0A2G5IBW1_CERBT</name>
<dbReference type="EMBL" id="LKMD01000100">
    <property type="protein sequence ID" value="PIB02202.1"/>
    <property type="molecule type" value="Genomic_DNA"/>
</dbReference>
<accession>A0A2G5IBW1</accession>
<sequence>MKRRVRWGGGVRTRISAACPPLAILQKCLQGRTRCKLQVSDGNSWVRVSEETYADEGARMRL</sequence>
<protein>
    <submittedName>
        <fullName evidence="1">Uncharacterized protein</fullName>
    </submittedName>
</protein>
<evidence type="ECO:0000313" key="1">
    <source>
        <dbReference type="EMBL" id="PIB02202.1"/>
    </source>
</evidence>
<evidence type="ECO:0000313" key="2">
    <source>
        <dbReference type="Proteomes" id="UP000230605"/>
    </source>
</evidence>
<reference evidence="1 2" key="1">
    <citation type="submission" date="2015-10" db="EMBL/GenBank/DDBJ databases">
        <title>The cercosporin biosynthetic gene cluster was horizontally transferred to several fungal lineages and shown to be expanded in Cercospora beticola based on microsynteny with recipient genomes.</title>
        <authorList>
            <person name="De Jonge R."/>
            <person name="Ebert M.K."/>
            <person name="Suttle J.C."/>
            <person name="Jurick Ii W.M."/>
            <person name="Secor G.A."/>
            <person name="Thomma B.P."/>
            <person name="Van De Peer Y."/>
            <person name="Bolton M.D."/>
        </authorList>
    </citation>
    <scope>NUCLEOTIDE SEQUENCE [LARGE SCALE GENOMIC DNA]</scope>
    <source>
        <strain evidence="1 2">09-40</strain>
    </source>
</reference>
<organism evidence="1 2">
    <name type="scientific">Cercospora beticola</name>
    <name type="common">Sugarbeet leaf spot fungus</name>
    <dbReference type="NCBI Taxonomy" id="122368"/>
    <lineage>
        <taxon>Eukaryota</taxon>
        <taxon>Fungi</taxon>
        <taxon>Dikarya</taxon>
        <taxon>Ascomycota</taxon>
        <taxon>Pezizomycotina</taxon>
        <taxon>Dothideomycetes</taxon>
        <taxon>Dothideomycetidae</taxon>
        <taxon>Mycosphaerellales</taxon>
        <taxon>Mycosphaerellaceae</taxon>
        <taxon>Cercospora</taxon>
    </lineage>
</organism>
<proteinExistence type="predicted"/>
<dbReference type="AlphaFoldDB" id="A0A2G5IBW1"/>
<gene>
    <name evidence="1" type="ORF">CB0940_00533</name>
</gene>
<comment type="caution">
    <text evidence="1">The sequence shown here is derived from an EMBL/GenBank/DDBJ whole genome shotgun (WGS) entry which is preliminary data.</text>
</comment>
<dbReference type="Proteomes" id="UP000230605">
    <property type="component" value="Chromosome 1"/>
</dbReference>